<name>A0A7W7VVZ8_KITKI</name>
<protein>
    <submittedName>
        <fullName evidence="1">Uncharacterized protein</fullName>
    </submittedName>
</protein>
<dbReference type="RefSeq" id="WP_184936797.1">
    <property type="nucleotide sequence ID" value="NZ_JACHJV010000001.1"/>
</dbReference>
<dbReference type="EMBL" id="JACHJV010000001">
    <property type="protein sequence ID" value="MBB4924931.1"/>
    <property type="molecule type" value="Genomic_DNA"/>
</dbReference>
<gene>
    <name evidence="1" type="ORF">FHR34_003924</name>
</gene>
<reference evidence="1 2" key="1">
    <citation type="submission" date="2020-08" db="EMBL/GenBank/DDBJ databases">
        <title>Sequencing the genomes of 1000 actinobacteria strains.</title>
        <authorList>
            <person name="Klenk H.-P."/>
        </authorList>
    </citation>
    <scope>NUCLEOTIDE SEQUENCE [LARGE SCALE GENOMIC DNA]</scope>
    <source>
        <strain evidence="1 2">DSM 41654</strain>
    </source>
</reference>
<proteinExistence type="predicted"/>
<evidence type="ECO:0000313" key="2">
    <source>
        <dbReference type="Proteomes" id="UP000540506"/>
    </source>
</evidence>
<sequence>MTETSSAPFQAHKWLEHHAVAMNAVETGLISLEELVTVRVPITITRVGPAAPRTAARVLMTPFYRLPDGWLPPTGR</sequence>
<dbReference type="Proteomes" id="UP000540506">
    <property type="component" value="Unassembled WGS sequence"/>
</dbReference>
<accession>A0A7W7VVZ8</accession>
<organism evidence="1 2">
    <name type="scientific">Kitasatospora kifunensis</name>
    <name type="common">Streptomyces kifunensis</name>
    <dbReference type="NCBI Taxonomy" id="58351"/>
    <lineage>
        <taxon>Bacteria</taxon>
        <taxon>Bacillati</taxon>
        <taxon>Actinomycetota</taxon>
        <taxon>Actinomycetes</taxon>
        <taxon>Kitasatosporales</taxon>
        <taxon>Streptomycetaceae</taxon>
        <taxon>Kitasatospora</taxon>
    </lineage>
</organism>
<dbReference type="AlphaFoldDB" id="A0A7W7VVZ8"/>
<comment type="caution">
    <text evidence="1">The sequence shown here is derived from an EMBL/GenBank/DDBJ whole genome shotgun (WGS) entry which is preliminary data.</text>
</comment>
<evidence type="ECO:0000313" key="1">
    <source>
        <dbReference type="EMBL" id="MBB4924931.1"/>
    </source>
</evidence>
<keyword evidence="2" id="KW-1185">Reference proteome</keyword>